<feature type="domain" description="Ral GTPase-activating protein subunit alpha/beta N-terminal" evidence="2">
    <location>
        <begin position="140"/>
        <end position="262"/>
    </location>
</feature>
<sequence length="1559" mass="172196">MHDEWPLLVFPAPNSTVLDLFSSETSEEVASRLLNELVKDTQSSSKQSQLTIESDDQIRWIMQVLNHSLSLPLSTERQFKCAQGAVHSYLHWLKALTSVKDQDPSIPKPIAETPEQYFRNILDALRSIFRRRECMDSFSVERQAGLIESTLDTIRLLTREPRNGYQDEIWSRSLSFSLNCTDLLLSPPVLPGDVSCRIGSSVMESLLSLWMHAVGEERIPSPSYWRTLKDHSANWRHHVTVIESWSRKLLALTVLVMRSIYGVEYCNIPVADESLRFFAGSTPQFTASLSCEMDIDERTKLLHESWTNIFSLIDSPLRLLHHSPSKENGSGDTEGEREQQPLCFFLAVTTIQRMVDLFYGDSRVCISMNECDRYLRSVTSEAAPEPPPRRNAPSDARTLSSLSAGANAVASVSSNSSSSGPSRTNSDMKAHRTTRMSDRSVRGGPPSEANTESDKHGNGGGMPVTRKGEGRMEGGKGEGSTALTASKIVAHSLTRSWGLPPWQSPSRSPRSSRLLELTMPWLMEAASTHREISRKGYGEERHLTDDVISTLSLCSSIDNSEETMMPVERHEGLKEKRSSFGGSVSSASSFTALSASQPTSNIISVDGVEAGRAAAIAALTRIVCAKSSTEVLPTSQLAQYLTLVQQALVNKERLVLCSLVYYGHSLFRLALPAIETLLPHFLFALDIVLIESTKLRLHPSFDPVEMRRQCLRALSTVVVWPTSFGAEPIPQLAENSSLKSCCPHFINLRLRIYKTLIFSLRNETDSFNLQLTLAMVTVLCEEAAGFDLTMSDEEREVLVGKETNPANGATPEKALVTSLVRGVISALCDRLCRPEWNSDFSVSFSALDAFNALSTLPHQILFTNKDLSTGMLIVSSLCRFIETQLGKPPPSHSKDLHSSVVAAFQSLTVWLCSCPLLAECESVLQIVAETIQLGITGTKKQTGEGEEKKAASRRVFDAAEATMNSLFTCLGSHASSGVVDERRLLHLFGPSAIDTTKFQHFLVNGDSILSFHEASHIPNLAKGTPCVLYVRRSPMHMAKVGFARITNEGRKGKDDAAKTPIASMNSLSVSSPLSTSTPSSSSPASTKLTEAYAKAQAFRLPPNFHTVTCKVDTLFHPVESSRESEEILLEMQRLAGIEGIRPEFALSRMSKEERERYRTPTPKEPVKTCNSIRVFLYDMGLINEKSYGKDLVPLDAGQSSSFYRDLHEMVDCSPSSFLSTTHIFYVRNGQRNALDILENGMNLQSLSSEFLQLLSSLGEGVEVGRHEGWTGHWSTAFSSERKPVEERGGVDHYILDGLSHCVYRKEGGTEMAFVLPSQRAVRHFKMEMPQTRSSRSGKSTVSYSQSEVTSPTRTEHNENDDVFVQSPTARSFQPYSGGGSSMGGGSSTRRFQSDVKILLIWVERLEDVVHFPLEDVLCTCDDGGDRASSVAPSSSSLVSPSLSHSTSSHSPGSKSMSASIPFLGIFLHEMESGLVQIRTRSSATRFGCVGPLMDEMVVSVSSLSSLIRFTILNVTRRNIAEVDNYQHTHVKRRQSISEFGKKYAMDASYQQFLTQFILS</sequence>
<dbReference type="PANTHER" id="PTHR21344:SF1">
    <property type="entry name" value="RAL GTPASE-ACTIVATING PROTEIN SUBUNIT BETA"/>
    <property type="match status" value="1"/>
</dbReference>
<dbReference type="InterPro" id="IPR035974">
    <property type="entry name" value="Rap/Ran-GAP_sf"/>
</dbReference>
<dbReference type="Proteomes" id="UP001328107">
    <property type="component" value="Unassembled WGS sequence"/>
</dbReference>
<feature type="compositionally biased region" description="Basic and acidic residues" evidence="1">
    <location>
        <begin position="466"/>
        <end position="476"/>
    </location>
</feature>
<keyword evidence="4" id="KW-1185">Reference proteome</keyword>
<feature type="region of interest" description="Disordered" evidence="1">
    <location>
        <begin position="379"/>
        <end position="398"/>
    </location>
</feature>
<feature type="compositionally biased region" description="Polar residues" evidence="1">
    <location>
        <begin position="1330"/>
        <end position="1352"/>
    </location>
</feature>
<organism evidence="3 4">
    <name type="scientific">Pristionchus mayeri</name>
    <dbReference type="NCBI Taxonomy" id="1317129"/>
    <lineage>
        <taxon>Eukaryota</taxon>
        <taxon>Metazoa</taxon>
        <taxon>Ecdysozoa</taxon>
        <taxon>Nematoda</taxon>
        <taxon>Chromadorea</taxon>
        <taxon>Rhabditida</taxon>
        <taxon>Rhabditina</taxon>
        <taxon>Diplogasteromorpha</taxon>
        <taxon>Diplogasteroidea</taxon>
        <taxon>Neodiplogasteridae</taxon>
        <taxon>Pristionchus</taxon>
    </lineage>
</organism>
<evidence type="ECO:0000259" key="2">
    <source>
        <dbReference type="Pfam" id="PF20412"/>
    </source>
</evidence>
<feature type="region of interest" description="Disordered" evidence="1">
    <location>
        <begin position="1327"/>
        <end position="1388"/>
    </location>
</feature>
<feature type="compositionally biased region" description="Gly residues" evidence="1">
    <location>
        <begin position="1376"/>
        <end position="1386"/>
    </location>
</feature>
<gene>
    <name evidence="3" type="ORF">PMAYCL1PPCAC_06767</name>
</gene>
<dbReference type="GO" id="GO:0051056">
    <property type="term" value="P:regulation of small GTPase mediated signal transduction"/>
    <property type="evidence" value="ECO:0007669"/>
    <property type="project" value="InterPro"/>
</dbReference>
<accession>A0AAN5CB46</accession>
<name>A0AAN5CB46_9BILA</name>
<dbReference type="Pfam" id="PF20412">
    <property type="entry name" value="RALGAPB_N"/>
    <property type="match status" value="1"/>
</dbReference>
<dbReference type="InterPro" id="IPR046859">
    <property type="entry name" value="RGPA/RALGAPB_N"/>
</dbReference>
<dbReference type="PANTHER" id="PTHR21344">
    <property type="entry name" value="RAL GTPASE-ACTIVATING PROTEIN SUBUNIT BETA"/>
    <property type="match status" value="1"/>
</dbReference>
<evidence type="ECO:0000313" key="3">
    <source>
        <dbReference type="EMBL" id="GMR36572.1"/>
    </source>
</evidence>
<dbReference type="SUPFAM" id="SSF111347">
    <property type="entry name" value="Rap/Ran-GAP"/>
    <property type="match status" value="1"/>
</dbReference>
<feature type="region of interest" description="Disordered" evidence="1">
    <location>
        <begin position="1429"/>
        <end position="1455"/>
    </location>
</feature>
<feature type="region of interest" description="Disordered" evidence="1">
    <location>
        <begin position="405"/>
        <end position="481"/>
    </location>
</feature>
<feature type="compositionally biased region" description="Low complexity" evidence="1">
    <location>
        <begin position="1066"/>
        <end position="1085"/>
    </location>
</feature>
<feature type="compositionally biased region" description="Polar residues" evidence="1">
    <location>
        <begin position="1365"/>
        <end position="1374"/>
    </location>
</feature>
<comment type="caution">
    <text evidence="3">The sequence shown here is derived from an EMBL/GenBank/DDBJ whole genome shotgun (WGS) entry which is preliminary data.</text>
</comment>
<dbReference type="GO" id="GO:0005096">
    <property type="term" value="F:GTPase activator activity"/>
    <property type="evidence" value="ECO:0007669"/>
    <property type="project" value="InterPro"/>
</dbReference>
<evidence type="ECO:0000256" key="1">
    <source>
        <dbReference type="SAM" id="MobiDB-lite"/>
    </source>
</evidence>
<protein>
    <recommendedName>
        <fullName evidence="2">Ral GTPase-activating protein subunit alpha/beta N-terminal domain-containing protein</fullName>
    </recommendedName>
</protein>
<dbReference type="EMBL" id="BTRK01000002">
    <property type="protein sequence ID" value="GMR36572.1"/>
    <property type="molecule type" value="Genomic_DNA"/>
</dbReference>
<evidence type="ECO:0000313" key="4">
    <source>
        <dbReference type="Proteomes" id="UP001328107"/>
    </source>
</evidence>
<feature type="compositionally biased region" description="Basic and acidic residues" evidence="1">
    <location>
        <begin position="426"/>
        <end position="441"/>
    </location>
</feature>
<feature type="compositionally biased region" description="Low complexity" evidence="1">
    <location>
        <begin position="405"/>
        <end position="420"/>
    </location>
</feature>
<dbReference type="InterPro" id="IPR039930">
    <property type="entry name" value="RALGAPB"/>
</dbReference>
<feature type="region of interest" description="Disordered" evidence="1">
    <location>
        <begin position="1049"/>
        <end position="1085"/>
    </location>
</feature>
<reference evidence="4" key="1">
    <citation type="submission" date="2022-10" db="EMBL/GenBank/DDBJ databases">
        <title>Genome assembly of Pristionchus species.</title>
        <authorList>
            <person name="Yoshida K."/>
            <person name="Sommer R.J."/>
        </authorList>
    </citation>
    <scope>NUCLEOTIDE SEQUENCE [LARGE SCALE GENOMIC DNA]</scope>
    <source>
        <strain evidence="4">RS5460</strain>
    </source>
</reference>
<proteinExistence type="predicted"/>